<evidence type="ECO:0000313" key="2">
    <source>
        <dbReference type="EMBL" id="SEN72002.1"/>
    </source>
</evidence>
<dbReference type="AlphaFoldDB" id="A0A1H8IU69"/>
<dbReference type="EMBL" id="FOBO01000025">
    <property type="protein sequence ID" value="SEN72002.1"/>
    <property type="molecule type" value="Genomic_DNA"/>
</dbReference>
<reference evidence="2 3" key="1">
    <citation type="submission" date="2016-10" db="EMBL/GenBank/DDBJ databases">
        <authorList>
            <person name="de Groot N.N."/>
        </authorList>
    </citation>
    <scope>NUCLEOTIDE SEQUENCE [LARGE SCALE GENOMIC DNA]</scope>
    <source>
        <strain evidence="2 3">DSM 11457</strain>
    </source>
</reference>
<sequence>MATNRLRKFRSKSIERCTGYEKKNCESCTATSVAEGKHDVGVSGVQHESARFAISEPTASVVRRRAFTGCAPQMKSLFRPQVEMPRAGLTFASVSRRGKGPMRADLWSYGLGGRMASHLRQQGRGHDNAKSVHWKPTFFRVRRSHNTERQPLLRPAPKSGQRRFSKAKGRSDQGAGHAPVKIGPVVAVIDIQMTPSHREVDLIADLVIRSHRSLPC</sequence>
<organism evidence="2 3">
    <name type="scientific">Roseovarius tolerans</name>
    <dbReference type="NCBI Taxonomy" id="74031"/>
    <lineage>
        <taxon>Bacteria</taxon>
        <taxon>Pseudomonadati</taxon>
        <taxon>Pseudomonadota</taxon>
        <taxon>Alphaproteobacteria</taxon>
        <taxon>Rhodobacterales</taxon>
        <taxon>Roseobacteraceae</taxon>
        <taxon>Roseovarius</taxon>
    </lineage>
</organism>
<gene>
    <name evidence="2" type="ORF">SAMN04488077_12534</name>
</gene>
<accession>A0A1H8IU69</accession>
<name>A0A1H8IU69_9RHOB</name>
<evidence type="ECO:0000313" key="3">
    <source>
        <dbReference type="Proteomes" id="UP000182160"/>
    </source>
</evidence>
<dbReference type="Proteomes" id="UP000182160">
    <property type="component" value="Unassembled WGS sequence"/>
</dbReference>
<proteinExistence type="predicted"/>
<evidence type="ECO:0000256" key="1">
    <source>
        <dbReference type="SAM" id="MobiDB-lite"/>
    </source>
</evidence>
<feature type="region of interest" description="Disordered" evidence="1">
    <location>
        <begin position="143"/>
        <end position="178"/>
    </location>
</feature>
<protein>
    <submittedName>
        <fullName evidence="2">Uncharacterized protein</fullName>
    </submittedName>
</protein>